<dbReference type="AlphaFoldDB" id="X1TDK5"/>
<evidence type="ECO:0000313" key="1">
    <source>
        <dbReference type="EMBL" id="GAJ03398.1"/>
    </source>
</evidence>
<protein>
    <submittedName>
        <fullName evidence="1">Uncharacterized protein</fullName>
    </submittedName>
</protein>
<sequence length="46" mass="5512">MKLERAQEIADELLKRLYPYCQRIEVAGSVKPLYPHFEPRLWSSHL</sequence>
<comment type="caution">
    <text evidence="1">The sequence shown here is derived from an EMBL/GenBank/DDBJ whole genome shotgun (WGS) entry which is preliminary data.</text>
</comment>
<name>X1TDK5_9ZZZZ</name>
<reference evidence="1" key="1">
    <citation type="journal article" date="2014" name="Front. Microbiol.">
        <title>High frequency of phylogenetically diverse reductive dehalogenase-homologous genes in deep subseafloor sedimentary metagenomes.</title>
        <authorList>
            <person name="Kawai M."/>
            <person name="Futagami T."/>
            <person name="Toyoda A."/>
            <person name="Takaki Y."/>
            <person name="Nishi S."/>
            <person name="Hori S."/>
            <person name="Arai W."/>
            <person name="Tsubouchi T."/>
            <person name="Morono Y."/>
            <person name="Uchiyama I."/>
            <person name="Ito T."/>
            <person name="Fujiyama A."/>
            <person name="Inagaki F."/>
            <person name="Takami H."/>
        </authorList>
    </citation>
    <scope>NUCLEOTIDE SEQUENCE</scope>
    <source>
        <strain evidence="1">Expedition CK06-06</strain>
    </source>
</reference>
<gene>
    <name evidence="1" type="ORF">S12H4_51803</name>
</gene>
<dbReference type="EMBL" id="BARW01032782">
    <property type="protein sequence ID" value="GAJ03398.1"/>
    <property type="molecule type" value="Genomic_DNA"/>
</dbReference>
<accession>X1TDK5</accession>
<organism evidence="1">
    <name type="scientific">marine sediment metagenome</name>
    <dbReference type="NCBI Taxonomy" id="412755"/>
    <lineage>
        <taxon>unclassified sequences</taxon>
        <taxon>metagenomes</taxon>
        <taxon>ecological metagenomes</taxon>
    </lineage>
</organism>
<proteinExistence type="predicted"/>